<gene>
    <name evidence="1" type="ORF">SAMN04488001_1384</name>
</gene>
<sequence length="138" mass="15348">MKLYISTVAGAEPDPYDLGRIHLRDEAARLCSEDAKPKSDYLVYVELLNLFGAAMTARINSTKTSYTLPDGSRLACDGSKLTAKLKFQNVKLDLGLLELLIELKDVLQVSFNRLSNYSDKNDSLFLDLVDALEDSQNV</sequence>
<evidence type="ECO:0000313" key="2">
    <source>
        <dbReference type="Proteomes" id="UP000199441"/>
    </source>
</evidence>
<dbReference type="EMBL" id="FNOI01000002">
    <property type="protein sequence ID" value="SDW62769.1"/>
    <property type="molecule type" value="Genomic_DNA"/>
</dbReference>
<proteinExistence type="predicted"/>
<evidence type="ECO:0000313" key="1">
    <source>
        <dbReference type="EMBL" id="SDW62769.1"/>
    </source>
</evidence>
<dbReference type="AlphaFoldDB" id="A0A1H2V490"/>
<reference evidence="2" key="1">
    <citation type="submission" date="2016-10" db="EMBL/GenBank/DDBJ databases">
        <authorList>
            <person name="Varghese N."/>
            <person name="Submissions S."/>
        </authorList>
    </citation>
    <scope>NUCLEOTIDE SEQUENCE [LARGE SCALE GENOMIC DNA]</scope>
    <source>
        <strain evidence="2">DSM 26922</strain>
    </source>
</reference>
<protein>
    <submittedName>
        <fullName evidence="1">Uncharacterized protein</fullName>
    </submittedName>
</protein>
<name>A0A1H2V490_9RHOB</name>
<keyword evidence="2" id="KW-1185">Reference proteome</keyword>
<organism evidence="1 2">
    <name type="scientific">Litoreibacter albidus</name>
    <dbReference type="NCBI Taxonomy" id="670155"/>
    <lineage>
        <taxon>Bacteria</taxon>
        <taxon>Pseudomonadati</taxon>
        <taxon>Pseudomonadota</taxon>
        <taxon>Alphaproteobacteria</taxon>
        <taxon>Rhodobacterales</taxon>
        <taxon>Roseobacteraceae</taxon>
        <taxon>Litoreibacter</taxon>
    </lineage>
</organism>
<accession>A0A1H2V490</accession>
<dbReference type="Proteomes" id="UP000199441">
    <property type="component" value="Unassembled WGS sequence"/>
</dbReference>
<dbReference type="RefSeq" id="WP_089945999.1">
    <property type="nucleotide sequence ID" value="NZ_FNOI01000002.1"/>
</dbReference>